<feature type="compositionally biased region" description="Polar residues" evidence="4">
    <location>
        <begin position="1"/>
        <end position="19"/>
    </location>
</feature>
<dbReference type="GO" id="GO:0008270">
    <property type="term" value="F:zinc ion binding"/>
    <property type="evidence" value="ECO:0007669"/>
    <property type="project" value="UniProtKB-KW"/>
</dbReference>
<keyword evidence="7" id="KW-1185">Reference proteome</keyword>
<keyword evidence="2" id="KW-0862">Zinc</keyword>
<accession>A0AAV5T1E3</accession>
<organism evidence="6 7">
    <name type="scientific">Pristionchus entomophagus</name>
    <dbReference type="NCBI Taxonomy" id="358040"/>
    <lineage>
        <taxon>Eukaryota</taxon>
        <taxon>Metazoa</taxon>
        <taxon>Ecdysozoa</taxon>
        <taxon>Nematoda</taxon>
        <taxon>Chromadorea</taxon>
        <taxon>Rhabditida</taxon>
        <taxon>Rhabditina</taxon>
        <taxon>Diplogasteromorpha</taxon>
        <taxon>Diplogasteroidea</taxon>
        <taxon>Neodiplogasteridae</taxon>
        <taxon>Pristionchus</taxon>
    </lineage>
</organism>
<keyword evidence="1 3" id="KW-0479">Metal-binding</keyword>
<dbReference type="Proteomes" id="UP001432027">
    <property type="component" value="Unassembled WGS sequence"/>
</dbReference>
<evidence type="ECO:0000256" key="2">
    <source>
        <dbReference type="ARBA" id="ARBA00022833"/>
    </source>
</evidence>
<dbReference type="Gene3D" id="3.30.40.10">
    <property type="entry name" value="Zinc/RING finger domain, C3HC4 (zinc finger)"/>
    <property type="match status" value="1"/>
</dbReference>
<comment type="caution">
    <text evidence="6">The sequence shown here is derived from an EMBL/GenBank/DDBJ whole genome shotgun (WGS) entry which is preliminary data.</text>
</comment>
<name>A0AAV5T1E3_9BILA</name>
<reference evidence="6" key="1">
    <citation type="submission" date="2023-10" db="EMBL/GenBank/DDBJ databases">
        <title>Genome assembly of Pristionchus species.</title>
        <authorList>
            <person name="Yoshida K."/>
            <person name="Sommer R.J."/>
        </authorList>
    </citation>
    <scope>NUCLEOTIDE SEQUENCE</scope>
    <source>
        <strain evidence="6">RS0144</strain>
    </source>
</reference>
<evidence type="ECO:0000313" key="6">
    <source>
        <dbReference type="EMBL" id="GMS89311.1"/>
    </source>
</evidence>
<dbReference type="PANTHER" id="PTHR21578">
    <property type="entry name" value="PROTEIN CBG03826"/>
    <property type="match status" value="1"/>
</dbReference>
<feature type="region of interest" description="Disordered" evidence="4">
    <location>
        <begin position="1"/>
        <end position="30"/>
    </location>
</feature>
<evidence type="ECO:0000313" key="7">
    <source>
        <dbReference type="Proteomes" id="UP001432027"/>
    </source>
</evidence>
<dbReference type="InterPro" id="IPR001841">
    <property type="entry name" value="Znf_RING"/>
</dbReference>
<evidence type="ECO:0000256" key="4">
    <source>
        <dbReference type="SAM" id="MobiDB-lite"/>
    </source>
</evidence>
<evidence type="ECO:0000259" key="5">
    <source>
        <dbReference type="PROSITE" id="PS50089"/>
    </source>
</evidence>
<evidence type="ECO:0000256" key="3">
    <source>
        <dbReference type="PROSITE-ProRule" id="PRU00175"/>
    </source>
</evidence>
<sequence>SPSARTRSRGSNSVRGETLNSSSSYRSVNERSNALALTTRTIVRRTRWDPITLVGGRIYIPIERQMPSHRENSNSYSDPIMMTRPTSVATPMTSVQSTVDDEIIVMDHAGDAKYVPTNKHGDCIVCMRDGTRDPVGCIHCKQCVGCRRCAIRWFKTKKKKPSCPLCRKRWTGIYPHVDKMEYM</sequence>
<dbReference type="PANTHER" id="PTHR21578:SF9">
    <property type="entry name" value="RING-TYPE DOMAIN-CONTAINING PROTEIN"/>
    <property type="match status" value="1"/>
</dbReference>
<proteinExistence type="predicted"/>
<keyword evidence="1 3" id="KW-0863">Zinc-finger</keyword>
<evidence type="ECO:0000256" key="1">
    <source>
        <dbReference type="ARBA" id="ARBA00022771"/>
    </source>
</evidence>
<dbReference type="EMBL" id="BTSX01000003">
    <property type="protein sequence ID" value="GMS89311.1"/>
    <property type="molecule type" value="Genomic_DNA"/>
</dbReference>
<feature type="domain" description="RING-type" evidence="5">
    <location>
        <begin position="123"/>
        <end position="167"/>
    </location>
</feature>
<feature type="compositionally biased region" description="Low complexity" evidence="4">
    <location>
        <begin position="20"/>
        <end position="30"/>
    </location>
</feature>
<dbReference type="InterPro" id="IPR013083">
    <property type="entry name" value="Znf_RING/FYVE/PHD"/>
</dbReference>
<feature type="non-terminal residue" evidence="6">
    <location>
        <position position="1"/>
    </location>
</feature>
<dbReference type="AlphaFoldDB" id="A0AAV5T1E3"/>
<protein>
    <recommendedName>
        <fullName evidence="5">RING-type domain-containing protein</fullName>
    </recommendedName>
</protein>
<gene>
    <name evidence="6" type="ORF">PENTCL1PPCAC_11486</name>
</gene>
<dbReference type="SUPFAM" id="SSF57850">
    <property type="entry name" value="RING/U-box"/>
    <property type="match status" value="1"/>
</dbReference>
<dbReference type="PROSITE" id="PS50089">
    <property type="entry name" value="ZF_RING_2"/>
    <property type="match status" value="1"/>
</dbReference>